<evidence type="ECO:0000313" key="2">
    <source>
        <dbReference type="Proteomes" id="UP000735302"/>
    </source>
</evidence>
<accession>A0AAV4AXX4</accession>
<evidence type="ECO:0000313" key="1">
    <source>
        <dbReference type="EMBL" id="GFO11718.1"/>
    </source>
</evidence>
<dbReference type="EMBL" id="BLXT01004326">
    <property type="protein sequence ID" value="GFO11718.1"/>
    <property type="molecule type" value="Genomic_DNA"/>
</dbReference>
<dbReference type="AlphaFoldDB" id="A0AAV4AXX4"/>
<sequence length="122" mass="14005">MVRYGTVRCGAVRCGAVRCGVVRYGTVRYGMVRYGMVWYAMLVKTALLSEVRQQCPVLRGLYGSLEEHVYSRTHSVLVLPPLDFDEVCRHPSCGMLSRHFWAFKQYGRIRLVPFPNLTTTQK</sequence>
<comment type="caution">
    <text evidence="1">The sequence shown here is derived from an EMBL/GenBank/DDBJ whole genome shotgun (WGS) entry which is preliminary data.</text>
</comment>
<name>A0AAV4AXX4_9GAST</name>
<protein>
    <submittedName>
        <fullName evidence="1">Glutamine-rich protein 2</fullName>
    </submittedName>
</protein>
<proteinExistence type="predicted"/>
<organism evidence="1 2">
    <name type="scientific">Plakobranchus ocellatus</name>
    <dbReference type="NCBI Taxonomy" id="259542"/>
    <lineage>
        <taxon>Eukaryota</taxon>
        <taxon>Metazoa</taxon>
        <taxon>Spiralia</taxon>
        <taxon>Lophotrochozoa</taxon>
        <taxon>Mollusca</taxon>
        <taxon>Gastropoda</taxon>
        <taxon>Heterobranchia</taxon>
        <taxon>Euthyneura</taxon>
        <taxon>Panpulmonata</taxon>
        <taxon>Sacoglossa</taxon>
        <taxon>Placobranchoidea</taxon>
        <taxon>Plakobranchidae</taxon>
        <taxon>Plakobranchus</taxon>
    </lineage>
</organism>
<keyword evidence="2" id="KW-1185">Reference proteome</keyword>
<dbReference type="Proteomes" id="UP000735302">
    <property type="component" value="Unassembled WGS sequence"/>
</dbReference>
<gene>
    <name evidence="1" type="ORF">PoB_003822300</name>
</gene>
<reference evidence="1 2" key="1">
    <citation type="journal article" date="2021" name="Elife">
        <title>Chloroplast acquisition without the gene transfer in kleptoplastic sea slugs, Plakobranchus ocellatus.</title>
        <authorList>
            <person name="Maeda T."/>
            <person name="Takahashi S."/>
            <person name="Yoshida T."/>
            <person name="Shimamura S."/>
            <person name="Takaki Y."/>
            <person name="Nagai Y."/>
            <person name="Toyoda A."/>
            <person name="Suzuki Y."/>
            <person name="Arimoto A."/>
            <person name="Ishii H."/>
            <person name="Satoh N."/>
            <person name="Nishiyama T."/>
            <person name="Hasebe M."/>
            <person name="Maruyama T."/>
            <person name="Minagawa J."/>
            <person name="Obokata J."/>
            <person name="Shigenobu S."/>
        </authorList>
    </citation>
    <scope>NUCLEOTIDE SEQUENCE [LARGE SCALE GENOMIC DNA]</scope>
</reference>